<dbReference type="InterPro" id="IPR011335">
    <property type="entry name" value="Restrct_endonuc-II-like"/>
</dbReference>
<dbReference type="SUPFAM" id="SSF52980">
    <property type="entry name" value="Restriction endonuclease-like"/>
    <property type="match status" value="1"/>
</dbReference>
<dbReference type="AlphaFoldDB" id="A0A2C4HBW7"/>
<accession>A0A2C4HBW7</accession>
<dbReference type="InterPro" id="IPR038365">
    <property type="entry name" value="EcoRII_C_sf"/>
</dbReference>
<dbReference type="InterPro" id="IPR015109">
    <property type="entry name" value="Restrct_endonuc_II_EcoRII_C"/>
</dbReference>
<dbReference type="Gene3D" id="3.40.91.80">
    <property type="match status" value="1"/>
</dbReference>
<feature type="domain" description="Restriction endonuclease type II EcoRII C-terminal" evidence="1">
    <location>
        <begin position="2"/>
        <end position="52"/>
    </location>
</feature>
<dbReference type="GO" id="GO:0003677">
    <property type="term" value="F:DNA binding"/>
    <property type="evidence" value="ECO:0007669"/>
    <property type="project" value="InterPro"/>
</dbReference>
<dbReference type="Pfam" id="PF09019">
    <property type="entry name" value="EcoRII-C"/>
    <property type="match status" value="1"/>
</dbReference>
<evidence type="ECO:0000313" key="3">
    <source>
        <dbReference type="Proteomes" id="UP000220045"/>
    </source>
</evidence>
<dbReference type="GO" id="GO:0009307">
    <property type="term" value="P:DNA restriction-modification system"/>
    <property type="evidence" value="ECO:0007669"/>
    <property type="project" value="InterPro"/>
</dbReference>
<reference evidence="2 3" key="1">
    <citation type="submission" date="2017-09" db="EMBL/GenBank/DDBJ databases">
        <title>Large-scale bioinformatics analysis of Bacillus genomes uncovers conserved roles of natural products in bacterial physiology.</title>
        <authorList>
            <consortium name="Agbiome Team Llc"/>
            <person name="Bleich R.M."/>
            <person name="Grubbs K.J."/>
            <person name="Santa Maria K.C."/>
            <person name="Allen S.E."/>
            <person name="Farag S."/>
            <person name="Shank E.A."/>
            <person name="Bowers A."/>
        </authorList>
    </citation>
    <scope>NUCLEOTIDE SEQUENCE [LARGE SCALE GENOMIC DNA]</scope>
    <source>
        <strain evidence="2 3">AFS004017</strain>
    </source>
</reference>
<sequence>MDTKQLLTLESRISENRTTEMQSSNLRLVLPQPFYEIYSTSQQIWLMDFRGF</sequence>
<dbReference type="EMBL" id="NUEL01000011">
    <property type="protein sequence ID" value="PEJ09096.1"/>
    <property type="molecule type" value="Genomic_DNA"/>
</dbReference>
<dbReference type="Proteomes" id="UP000220045">
    <property type="component" value="Unassembled WGS sequence"/>
</dbReference>
<gene>
    <name evidence="2" type="ORF">CN684_07540</name>
</gene>
<dbReference type="GO" id="GO:0009036">
    <property type="term" value="F:type II site-specific deoxyribonuclease activity"/>
    <property type="evidence" value="ECO:0007669"/>
    <property type="project" value="InterPro"/>
</dbReference>
<evidence type="ECO:0000259" key="1">
    <source>
        <dbReference type="Pfam" id="PF09019"/>
    </source>
</evidence>
<name>A0A2C4HBW7_9BACI</name>
<comment type="caution">
    <text evidence="2">The sequence shown here is derived from an EMBL/GenBank/DDBJ whole genome shotgun (WGS) entry which is preliminary data.</text>
</comment>
<protein>
    <recommendedName>
        <fullName evidence="1">Restriction endonuclease type II EcoRII C-terminal domain-containing protein</fullName>
    </recommendedName>
</protein>
<evidence type="ECO:0000313" key="2">
    <source>
        <dbReference type="EMBL" id="PEJ09096.1"/>
    </source>
</evidence>
<organism evidence="2 3">
    <name type="scientific">Bacillus wiedmannii</name>
    <dbReference type="NCBI Taxonomy" id="1890302"/>
    <lineage>
        <taxon>Bacteria</taxon>
        <taxon>Bacillati</taxon>
        <taxon>Bacillota</taxon>
        <taxon>Bacilli</taxon>
        <taxon>Bacillales</taxon>
        <taxon>Bacillaceae</taxon>
        <taxon>Bacillus</taxon>
        <taxon>Bacillus cereus group</taxon>
    </lineage>
</organism>
<proteinExistence type="predicted"/>